<dbReference type="RefSeq" id="WP_218390245.1">
    <property type="nucleotide sequence ID" value="NZ_JAHUZE010000001.1"/>
</dbReference>
<comment type="caution">
    <text evidence="1">The sequence shown here is derived from an EMBL/GenBank/DDBJ whole genome shotgun (WGS) entry which is preliminary data.</text>
</comment>
<keyword evidence="2" id="KW-1185">Reference proteome</keyword>
<evidence type="ECO:0000313" key="2">
    <source>
        <dbReference type="Proteomes" id="UP000756530"/>
    </source>
</evidence>
<evidence type="ECO:0008006" key="3">
    <source>
        <dbReference type="Google" id="ProtNLM"/>
    </source>
</evidence>
<organism evidence="1 2">
    <name type="scientific">Maritimibacter dapengensis</name>
    <dbReference type="NCBI Taxonomy" id="2836868"/>
    <lineage>
        <taxon>Bacteria</taxon>
        <taxon>Pseudomonadati</taxon>
        <taxon>Pseudomonadota</taxon>
        <taxon>Alphaproteobacteria</taxon>
        <taxon>Rhodobacterales</taxon>
        <taxon>Roseobacteraceae</taxon>
        <taxon>Maritimibacter</taxon>
    </lineage>
</organism>
<name>A0ABS6SWM3_9RHOB</name>
<accession>A0ABS6SWM3</accession>
<dbReference type="EMBL" id="JAHUZE010000001">
    <property type="protein sequence ID" value="MBV7377353.1"/>
    <property type="molecule type" value="Genomic_DNA"/>
</dbReference>
<sequence length="241" mass="26983">MAPEFVFESDTLRASLAGRRHPDLIVTFDNWQWRKSRFTKPRAGAHFLNAGFAHLHLSTRANDWFLTPDTPACLDMLRELAEGYRRRAALSFSMGGYGAILLSRDIAFQQMLFFSPQTAFSPDLPPYDDRFHADPSDPDFAALVHETVLAAEPVGGDVVVAFDPSAEMDRAHARAMKLYFKAPRFVELEGAGHPASQYLTQAHRYGTIAHAVTGPDGIREDRFVKAYHEVRDRFDEAPSGA</sequence>
<gene>
    <name evidence="1" type="ORF">KJP28_00340</name>
</gene>
<dbReference type="Proteomes" id="UP000756530">
    <property type="component" value="Unassembled WGS sequence"/>
</dbReference>
<reference evidence="1 2" key="1">
    <citation type="submission" date="2021-05" db="EMBL/GenBank/DDBJ databases">
        <title>Culturable bacteria isolated from Daya Bay.</title>
        <authorList>
            <person name="Zheng W."/>
            <person name="Yu S."/>
            <person name="Huang Y."/>
        </authorList>
    </citation>
    <scope>NUCLEOTIDE SEQUENCE [LARGE SCALE GENOMIC DNA]</scope>
    <source>
        <strain evidence="1 2">DP4N28-5</strain>
    </source>
</reference>
<evidence type="ECO:0000313" key="1">
    <source>
        <dbReference type="EMBL" id="MBV7377353.1"/>
    </source>
</evidence>
<proteinExistence type="predicted"/>
<protein>
    <recommendedName>
        <fullName evidence="3">Esterase/lipase superfamily enzyme</fullName>
    </recommendedName>
</protein>